<organism evidence="1 2">
    <name type="scientific">Saccharothrix hoggarensis</name>
    <dbReference type="NCBI Taxonomy" id="913853"/>
    <lineage>
        <taxon>Bacteria</taxon>
        <taxon>Bacillati</taxon>
        <taxon>Actinomycetota</taxon>
        <taxon>Actinomycetes</taxon>
        <taxon>Pseudonocardiales</taxon>
        <taxon>Pseudonocardiaceae</taxon>
        <taxon>Saccharothrix</taxon>
    </lineage>
</organism>
<proteinExistence type="predicted"/>
<keyword evidence="2" id="KW-1185">Reference proteome</keyword>
<dbReference type="EMBL" id="JBHTLK010000071">
    <property type="protein sequence ID" value="MFD1148635.1"/>
    <property type="molecule type" value="Genomic_DNA"/>
</dbReference>
<dbReference type="RefSeq" id="WP_380724055.1">
    <property type="nucleotide sequence ID" value="NZ_JBHTLK010000071.1"/>
</dbReference>
<sequence length="53" mass="6400">MPRHRAVRRRLFQRRHDDLLQRSFRPCPACSEDVHVFSEVCRKCGHEIELVRA</sequence>
<accession>A0ABW3QVN7</accession>
<evidence type="ECO:0000313" key="1">
    <source>
        <dbReference type="EMBL" id="MFD1148635.1"/>
    </source>
</evidence>
<reference evidence="2" key="1">
    <citation type="journal article" date="2019" name="Int. J. Syst. Evol. Microbiol.">
        <title>The Global Catalogue of Microorganisms (GCM) 10K type strain sequencing project: providing services to taxonomists for standard genome sequencing and annotation.</title>
        <authorList>
            <consortium name="The Broad Institute Genomics Platform"/>
            <consortium name="The Broad Institute Genome Sequencing Center for Infectious Disease"/>
            <person name="Wu L."/>
            <person name="Ma J."/>
        </authorList>
    </citation>
    <scope>NUCLEOTIDE SEQUENCE [LARGE SCALE GENOMIC DNA]</scope>
    <source>
        <strain evidence="2">CCUG 60214</strain>
    </source>
</reference>
<protein>
    <recommendedName>
        <fullName evidence="3">Zinc ribbon protein</fullName>
    </recommendedName>
</protein>
<gene>
    <name evidence="1" type="ORF">ACFQ3T_16005</name>
</gene>
<comment type="caution">
    <text evidence="1">The sequence shown here is derived from an EMBL/GenBank/DDBJ whole genome shotgun (WGS) entry which is preliminary data.</text>
</comment>
<dbReference type="Proteomes" id="UP001597168">
    <property type="component" value="Unassembled WGS sequence"/>
</dbReference>
<name>A0ABW3QVN7_9PSEU</name>
<evidence type="ECO:0000313" key="2">
    <source>
        <dbReference type="Proteomes" id="UP001597168"/>
    </source>
</evidence>
<evidence type="ECO:0008006" key="3">
    <source>
        <dbReference type="Google" id="ProtNLM"/>
    </source>
</evidence>